<dbReference type="GeneID" id="93210293"/>
<dbReference type="PANTHER" id="PTHR30619">
    <property type="entry name" value="DNA INTERNALIZATION/COMPETENCE PROTEIN COMEC/REC2"/>
    <property type="match status" value="1"/>
</dbReference>
<evidence type="ECO:0000313" key="8">
    <source>
        <dbReference type="EMBL" id="EGF23744.1"/>
    </source>
</evidence>
<feature type="transmembrane region" description="Helical" evidence="6">
    <location>
        <begin position="315"/>
        <end position="335"/>
    </location>
</feature>
<keyword evidence="4 6" id="KW-1133">Transmembrane helix</keyword>
<evidence type="ECO:0000256" key="1">
    <source>
        <dbReference type="ARBA" id="ARBA00004651"/>
    </source>
</evidence>
<dbReference type="AlphaFoldDB" id="F1T4V0"/>
<feature type="transmembrane region" description="Helical" evidence="6">
    <location>
        <begin position="275"/>
        <end position="303"/>
    </location>
</feature>
<evidence type="ECO:0000256" key="2">
    <source>
        <dbReference type="ARBA" id="ARBA00022475"/>
    </source>
</evidence>
<gene>
    <name evidence="8" type="ORF">HMPREF0091_10691</name>
</gene>
<evidence type="ECO:0000259" key="7">
    <source>
        <dbReference type="Pfam" id="PF03772"/>
    </source>
</evidence>
<comment type="caution">
    <text evidence="8">The sequence shown here is derived from an EMBL/GenBank/DDBJ whole genome shotgun (WGS) entry which is preliminary data.</text>
</comment>
<name>F1T4V0_9ACTN</name>
<proteinExistence type="predicted"/>
<sequence length="564" mass="62038">MYSKSQDKYDEFSLPRFTKPYLPPILAVYMTAHLVLFLVLRSARLYEMARAQKLIVYLSSALDLLCSYAIIPACIGIACVGCTVLLYRCAYVAAPWYIFLKRSKKIGWMVIITAGISCVLGIFLVYQTCVRQHVLQHISARNELKCMCIADSRSVFHSYVTPAKIFVNDNYVGTAELISKEVLELYSTYTVQGQFKAYTSDSTKLSSCAQGLLGSVTIERVHHVQKPVGLYGLASFIRLQCMNILKRSTPEHSALMLASICGYKEPMHQLGMTDLFRVCGISHVVCVSGTHLALFSLLIAKILSHMPLSLFTQRILTLCLSMVFVMSCGMPLSALRAWGLVACSVFADFFRAQRHVISSVSCTALIMIVVNPWCACDVSFILSVSCVIGLALFGNYGNFLVEWMYVKLLRTLSYLRSQSEGHLKRVLELLIHGIQTKALTSALQVASMSLCAQVSTLPFSIGFFQGVSFIAVLSNVILVPCMVYTALLAVLTIVCAPCVLVANLLLCVGSYATSAILLVLKLFSKFPSAYVSTDGHSAGAALSAAVFLVVIAYKWPRPGTHDVY</sequence>
<reference evidence="8 9" key="1">
    <citation type="submission" date="2011-02" db="EMBL/GenBank/DDBJ databases">
        <authorList>
            <person name="Muzny D."/>
            <person name="Qin X."/>
            <person name="Buhay C."/>
            <person name="Dugan-Rocha S."/>
            <person name="Ding Y."/>
            <person name="Chen G."/>
            <person name="Hawes A."/>
            <person name="Holder M."/>
            <person name="Jhangiani S."/>
            <person name="Johnson A."/>
            <person name="Khan Z."/>
            <person name="Li Z."/>
            <person name="Liu W."/>
            <person name="Liu X."/>
            <person name="Perez L."/>
            <person name="Shen H."/>
            <person name="Wang Q."/>
            <person name="Watt J."/>
            <person name="Xi L."/>
            <person name="Xin Y."/>
            <person name="Zhou J."/>
            <person name="Deng J."/>
            <person name="Jiang H."/>
            <person name="Liu Y."/>
            <person name="Qu J."/>
            <person name="Song X.-Z."/>
            <person name="Zhang L."/>
            <person name="Villasana D."/>
            <person name="Johnson A."/>
            <person name="Liu J."/>
            <person name="Liyanage D."/>
            <person name="Lorensuhewa L."/>
            <person name="Robinson T."/>
            <person name="Song A."/>
            <person name="Song B.-B."/>
            <person name="Dinh H."/>
            <person name="Thornton R."/>
            <person name="Coyle M."/>
            <person name="Francisco L."/>
            <person name="Jackson L."/>
            <person name="Javaid M."/>
            <person name="Korchina V."/>
            <person name="Kovar C."/>
            <person name="Mata R."/>
            <person name="Mathew T."/>
            <person name="Ngo R."/>
            <person name="Nguyen L."/>
            <person name="Nguyen N."/>
            <person name="Okwuonu G."/>
            <person name="Ongeri F."/>
            <person name="Pham C."/>
            <person name="Simmons D."/>
            <person name="Wilczek-Boney K."/>
            <person name="Hale W."/>
            <person name="Jakkamsetti A."/>
            <person name="Pham P."/>
            <person name="Ruth R."/>
            <person name="San Lucas F."/>
            <person name="Warren J."/>
            <person name="Zhang J."/>
            <person name="Zhao Z."/>
            <person name="Zhou C."/>
            <person name="Zhu D."/>
            <person name="Lee S."/>
            <person name="Bess C."/>
            <person name="Blankenburg K."/>
            <person name="Forbes L."/>
            <person name="Fu Q."/>
            <person name="Gubbala S."/>
            <person name="Hirani K."/>
            <person name="Jayaseelan J.C."/>
            <person name="Lara F."/>
            <person name="Munidasa M."/>
            <person name="Palculict T."/>
            <person name="Patil S."/>
            <person name="Pu L.-L."/>
            <person name="Saada N."/>
            <person name="Tang L."/>
            <person name="Weissenberger G."/>
            <person name="Zhu Y."/>
            <person name="Hemphill L."/>
            <person name="Shang Y."/>
            <person name="Youmans B."/>
            <person name="Ayvaz T."/>
            <person name="Ross M."/>
            <person name="Santibanez J."/>
            <person name="Aqrawi P."/>
            <person name="Gross S."/>
            <person name="Joshi V."/>
            <person name="Fowler G."/>
            <person name="Nazareth L."/>
            <person name="Reid J."/>
            <person name="Worley K."/>
            <person name="Petrosino J."/>
            <person name="Highlander S."/>
            <person name="Gibbs R."/>
        </authorList>
    </citation>
    <scope>NUCLEOTIDE SEQUENCE [LARGE SCALE GENOMIC DNA]</scope>
    <source>
        <strain evidence="8 9">DSM 15829</strain>
    </source>
</reference>
<dbReference type="Pfam" id="PF03772">
    <property type="entry name" value="Competence"/>
    <property type="match status" value="1"/>
</dbReference>
<feature type="transmembrane region" description="Helical" evidence="6">
    <location>
        <begin position="356"/>
        <end position="373"/>
    </location>
</feature>
<dbReference type="OrthoDB" id="7177610at2"/>
<evidence type="ECO:0000313" key="9">
    <source>
        <dbReference type="Proteomes" id="UP000005947"/>
    </source>
</evidence>
<keyword evidence="2" id="KW-1003">Cell membrane</keyword>
<protein>
    <submittedName>
        <fullName evidence="8">ComEC/Rec2-like protein</fullName>
    </submittedName>
</protein>
<dbReference type="InterPro" id="IPR052159">
    <property type="entry name" value="Competence_DNA_uptake"/>
</dbReference>
<dbReference type="eggNOG" id="COG0658">
    <property type="taxonomic scope" value="Bacteria"/>
</dbReference>
<feature type="transmembrane region" description="Helical" evidence="6">
    <location>
        <begin position="61"/>
        <end position="86"/>
    </location>
</feature>
<feature type="transmembrane region" description="Helical" evidence="6">
    <location>
        <begin position="535"/>
        <end position="555"/>
    </location>
</feature>
<dbReference type="GO" id="GO:0005886">
    <property type="term" value="C:plasma membrane"/>
    <property type="evidence" value="ECO:0007669"/>
    <property type="project" value="UniProtKB-SubCell"/>
</dbReference>
<comment type="subcellular location">
    <subcellularLocation>
        <location evidence="1">Cell membrane</location>
        <topology evidence="1">Multi-pass membrane protein</topology>
    </subcellularLocation>
</comment>
<dbReference type="NCBIfam" id="TIGR00360">
    <property type="entry name" value="ComEC_N-term"/>
    <property type="match status" value="1"/>
</dbReference>
<keyword evidence="5 6" id="KW-0472">Membrane</keyword>
<feature type="transmembrane region" description="Helical" evidence="6">
    <location>
        <begin position="500"/>
        <end position="523"/>
    </location>
</feature>
<evidence type="ECO:0000256" key="4">
    <source>
        <dbReference type="ARBA" id="ARBA00022989"/>
    </source>
</evidence>
<feature type="transmembrane region" description="Helical" evidence="6">
    <location>
        <begin position="20"/>
        <end position="40"/>
    </location>
</feature>
<keyword evidence="9" id="KW-1185">Reference proteome</keyword>
<dbReference type="Proteomes" id="UP000005947">
    <property type="component" value="Unassembled WGS sequence"/>
</dbReference>
<feature type="transmembrane region" description="Helical" evidence="6">
    <location>
        <begin position="379"/>
        <end position="401"/>
    </location>
</feature>
<dbReference type="InterPro" id="IPR004477">
    <property type="entry name" value="ComEC_N"/>
</dbReference>
<feature type="domain" description="ComEC/Rec2-related protein" evidence="7">
    <location>
        <begin position="272"/>
        <end position="556"/>
    </location>
</feature>
<accession>F1T4V0</accession>
<evidence type="ECO:0000256" key="3">
    <source>
        <dbReference type="ARBA" id="ARBA00022692"/>
    </source>
</evidence>
<dbReference type="EMBL" id="ACGK02000001">
    <property type="protein sequence ID" value="EGF23744.1"/>
    <property type="molecule type" value="Genomic_DNA"/>
</dbReference>
<evidence type="ECO:0000256" key="5">
    <source>
        <dbReference type="ARBA" id="ARBA00023136"/>
    </source>
</evidence>
<dbReference type="PANTHER" id="PTHR30619:SF1">
    <property type="entry name" value="RECOMBINATION PROTEIN 2"/>
    <property type="match status" value="1"/>
</dbReference>
<evidence type="ECO:0000256" key="6">
    <source>
        <dbReference type="SAM" id="Phobius"/>
    </source>
</evidence>
<feature type="transmembrane region" description="Helical" evidence="6">
    <location>
        <begin position="469"/>
        <end position="494"/>
    </location>
</feature>
<keyword evidence="3 6" id="KW-0812">Transmembrane</keyword>
<organism evidence="8 9">
    <name type="scientific">Fannyhessea vaginae DSM 15829</name>
    <dbReference type="NCBI Taxonomy" id="525256"/>
    <lineage>
        <taxon>Bacteria</taxon>
        <taxon>Bacillati</taxon>
        <taxon>Actinomycetota</taxon>
        <taxon>Coriobacteriia</taxon>
        <taxon>Coriobacteriales</taxon>
        <taxon>Atopobiaceae</taxon>
        <taxon>Fannyhessea</taxon>
    </lineage>
</organism>
<dbReference type="RefSeq" id="WP_006302873.1">
    <property type="nucleotide sequence ID" value="NZ_ACGK02000001.1"/>
</dbReference>
<feature type="transmembrane region" description="Helical" evidence="6">
    <location>
        <begin position="106"/>
        <end position="126"/>
    </location>
</feature>